<dbReference type="RefSeq" id="WP_272933105.1">
    <property type="nucleotide sequence ID" value="NZ_AP018365.1"/>
</dbReference>
<dbReference type="SUPFAM" id="SSF50475">
    <property type="entry name" value="FMN-binding split barrel"/>
    <property type="match status" value="1"/>
</dbReference>
<dbReference type="PANTHER" id="PTHR30466:SF1">
    <property type="entry name" value="FMN REDUCTASE (NADH) RUTF"/>
    <property type="match status" value="1"/>
</dbReference>
<sequence length="179" mass="18726">MTSARVPAAPTAETDLPLANPQHFRDAMAQLASTVTIVTTTDGDGRPWGFTASSVVPVSLDPPLVMVGVAHTSSCYEALAASDAFVVNVLGDRHRDLAGRFATSGADRFTGSGFTSWPGTDLPYLPDATAAFRCLTQYALPAGDHDLLLGALADTLSPPATAPSSALLWYRRAFHTPAP</sequence>
<reference evidence="3 4" key="4">
    <citation type="journal article" date="2020" name="Sci. Rep.">
        <title>beta-carboline chemical signals induce reveromycin production through a LuxR family regulator in Streptomyces sp. SN-593.</title>
        <authorList>
            <person name="Panthee S."/>
            <person name="Kito N."/>
            <person name="Hayashi T."/>
            <person name="Shimizu T."/>
            <person name="Ishikawa J."/>
            <person name="Hamamoto H."/>
            <person name="Osada H."/>
            <person name="Takahashi S."/>
        </authorList>
    </citation>
    <scope>NUCLEOTIDE SEQUENCE [LARGE SCALE GENOMIC DNA]</scope>
    <source>
        <strain evidence="3 4">SN-593</strain>
    </source>
</reference>
<keyword evidence="4" id="KW-1185">Reference proteome</keyword>
<dbReference type="Proteomes" id="UP000595703">
    <property type="component" value="Chromosome"/>
</dbReference>
<organism evidence="3 4">
    <name type="scientific">Actinacidiphila reveromycinica</name>
    <dbReference type="NCBI Taxonomy" id="659352"/>
    <lineage>
        <taxon>Bacteria</taxon>
        <taxon>Bacillati</taxon>
        <taxon>Actinomycetota</taxon>
        <taxon>Actinomycetes</taxon>
        <taxon>Kitasatosporales</taxon>
        <taxon>Streptomycetaceae</taxon>
        <taxon>Actinacidiphila</taxon>
    </lineage>
</organism>
<feature type="domain" description="Flavin reductase like" evidence="2">
    <location>
        <begin position="28"/>
        <end position="176"/>
    </location>
</feature>
<dbReference type="GO" id="GO:0042602">
    <property type="term" value="F:riboflavin reductase (NADPH) activity"/>
    <property type="evidence" value="ECO:0007669"/>
    <property type="project" value="TreeGrafter"/>
</dbReference>
<evidence type="ECO:0000259" key="2">
    <source>
        <dbReference type="SMART" id="SM00903"/>
    </source>
</evidence>
<dbReference type="InterPro" id="IPR002563">
    <property type="entry name" value="Flavin_Rdtase-like_dom"/>
</dbReference>
<accession>A0A7U3UWV9</accession>
<name>A0A7U3UWV9_9ACTN</name>
<proteinExistence type="predicted"/>
<dbReference type="InterPro" id="IPR050268">
    <property type="entry name" value="NADH-dep_flavin_reductase"/>
</dbReference>
<dbReference type="KEGG" id="arev:RVR_7022"/>
<dbReference type="EMBL" id="AP018365">
    <property type="protein sequence ID" value="BBB00112.1"/>
    <property type="molecule type" value="Genomic_DNA"/>
</dbReference>
<keyword evidence="1" id="KW-0560">Oxidoreductase</keyword>
<evidence type="ECO:0000256" key="1">
    <source>
        <dbReference type="ARBA" id="ARBA00023002"/>
    </source>
</evidence>
<reference evidence="3 4" key="1">
    <citation type="journal article" date="2010" name="J. Bacteriol.">
        <title>Biochemical characterization of a novel indole prenyltransferase from Streptomyces sp. SN-593.</title>
        <authorList>
            <person name="Takahashi S."/>
            <person name="Takagi H."/>
            <person name="Toyoda A."/>
            <person name="Uramoto M."/>
            <person name="Nogawa T."/>
            <person name="Ueki M."/>
            <person name="Sakaki Y."/>
            <person name="Osada H."/>
        </authorList>
    </citation>
    <scope>NUCLEOTIDE SEQUENCE [LARGE SCALE GENOMIC DNA]</scope>
    <source>
        <strain evidence="3 4">SN-593</strain>
    </source>
</reference>
<reference evidence="3 4" key="2">
    <citation type="journal article" date="2011" name="J. Antibiot.">
        <title>Furaquinocins I and J: novel polyketide isoprenoid hybrid compounds from Streptomyces reveromyceticus SN-593.</title>
        <authorList>
            <person name="Panthee S."/>
            <person name="Takahashi S."/>
            <person name="Takagi H."/>
            <person name="Nogawa T."/>
            <person name="Oowada E."/>
            <person name="Uramoto M."/>
            <person name="Osada H."/>
        </authorList>
    </citation>
    <scope>NUCLEOTIDE SEQUENCE [LARGE SCALE GENOMIC DNA]</scope>
    <source>
        <strain evidence="3 4">SN-593</strain>
    </source>
</reference>
<evidence type="ECO:0000313" key="4">
    <source>
        <dbReference type="Proteomes" id="UP000595703"/>
    </source>
</evidence>
<dbReference type="Pfam" id="PF01613">
    <property type="entry name" value="Flavin_Reduct"/>
    <property type="match status" value="1"/>
</dbReference>
<gene>
    <name evidence="3" type="ORF">RVR_7022</name>
</gene>
<evidence type="ECO:0000313" key="3">
    <source>
        <dbReference type="EMBL" id="BBB00112.1"/>
    </source>
</evidence>
<reference evidence="3 4" key="3">
    <citation type="journal article" date="2011" name="Nat. Chem. Biol.">
        <title>Reveromycin A biosynthesis uses RevG and RevJ for stereospecific spiroacetal formation.</title>
        <authorList>
            <person name="Takahashi S."/>
            <person name="Toyoda A."/>
            <person name="Sekiyama Y."/>
            <person name="Takagi H."/>
            <person name="Nogawa T."/>
            <person name="Uramoto M."/>
            <person name="Suzuki R."/>
            <person name="Koshino H."/>
            <person name="Kumano T."/>
            <person name="Panthee S."/>
            <person name="Dairi T."/>
            <person name="Ishikawa J."/>
            <person name="Ikeda H."/>
            <person name="Sakaki Y."/>
            <person name="Osada H."/>
        </authorList>
    </citation>
    <scope>NUCLEOTIDE SEQUENCE [LARGE SCALE GENOMIC DNA]</scope>
    <source>
        <strain evidence="3 4">SN-593</strain>
    </source>
</reference>
<dbReference type="InterPro" id="IPR012349">
    <property type="entry name" value="Split_barrel_FMN-bd"/>
</dbReference>
<dbReference type="SMART" id="SM00903">
    <property type="entry name" value="Flavin_Reduct"/>
    <property type="match status" value="1"/>
</dbReference>
<protein>
    <submittedName>
        <fullName evidence="3">Putative oxidoreductase</fullName>
    </submittedName>
</protein>
<dbReference type="AlphaFoldDB" id="A0A7U3UWV9"/>
<dbReference type="PANTHER" id="PTHR30466">
    <property type="entry name" value="FLAVIN REDUCTASE"/>
    <property type="match status" value="1"/>
</dbReference>
<dbReference type="GO" id="GO:0010181">
    <property type="term" value="F:FMN binding"/>
    <property type="evidence" value="ECO:0007669"/>
    <property type="project" value="InterPro"/>
</dbReference>
<dbReference type="Gene3D" id="2.30.110.10">
    <property type="entry name" value="Electron Transport, Fmn-binding Protein, Chain A"/>
    <property type="match status" value="1"/>
</dbReference>